<keyword evidence="2" id="KW-0862">Zinc</keyword>
<feature type="binding site" evidence="2">
    <location>
        <position position="336"/>
    </location>
    <ligand>
        <name>Zn(2+)</name>
        <dbReference type="ChEBI" id="CHEBI:29105"/>
    </ligand>
</feature>
<dbReference type="GO" id="GO:0046872">
    <property type="term" value="F:metal ion binding"/>
    <property type="evidence" value="ECO:0007669"/>
    <property type="project" value="UniProtKB-KW"/>
</dbReference>
<dbReference type="Gene3D" id="1.50.10.10">
    <property type="match status" value="1"/>
</dbReference>
<dbReference type="Gramene" id="rna-gnl|WGS:NBSK|LSAT_3X39120_mrna">
    <property type="protein sequence ID" value="cds-PLY71569.1"/>
    <property type="gene ID" value="gene-LSAT_3X39120"/>
</dbReference>
<organism evidence="3 4">
    <name type="scientific">Lactuca sativa</name>
    <name type="common">Garden lettuce</name>
    <dbReference type="NCBI Taxonomy" id="4236"/>
    <lineage>
        <taxon>Eukaryota</taxon>
        <taxon>Viridiplantae</taxon>
        <taxon>Streptophyta</taxon>
        <taxon>Embryophyta</taxon>
        <taxon>Tracheophyta</taxon>
        <taxon>Spermatophyta</taxon>
        <taxon>Magnoliopsida</taxon>
        <taxon>eudicotyledons</taxon>
        <taxon>Gunneridae</taxon>
        <taxon>Pentapetalae</taxon>
        <taxon>asterids</taxon>
        <taxon>campanulids</taxon>
        <taxon>Asterales</taxon>
        <taxon>Asteraceae</taxon>
        <taxon>Cichorioideae</taxon>
        <taxon>Cichorieae</taxon>
        <taxon>Lactucinae</taxon>
        <taxon>Lactuca</taxon>
    </lineage>
</organism>
<sequence>MTDRYFENFMRDFEEETSTVDGDNERSEVIAKESQDFILNLLKFRASPLRSKFRESALYQKHSVVRGTWQTQERRIFVNSNLYDGIPGTAFLLLKNFLVTRNRDDLNTSADIIKACDSASGYYRSITFLRGTAGVCALGAVVSKYQGNTQMIERYLTRFKKIEVKDYRRDGMLHGRAGHLWACLFLNKHFGDEVIPSSYTNRLVNKMIENGRSLGAGTRCPLMYTYFGTKHFGASDGLAGILHVLMHFNLTPDVQEDVKKSLNYLINTRFPSGNYPSKEDDREDILVQWCQGASGMALTLVKAAEVFGDKEFVDAAIEAGEVVWKRGLLKRVGLCHGISGNTYVFLALYRLTKNEEMLKRAKLFACFLLGRGVKLIRKKKMHKGDHPFSLFEGVGGMSYLFFDMMNPDEARFPGYEL</sequence>
<dbReference type="Pfam" id="PF05147">
    <property type="entry name" value="LANC_like"/>
    <property type="match status" value="1"/>
</dbReference>
<evidence type="ECO:0000313" key="4">
    <source>
        <dbReference type="Proteomes" id="UP000235145"/>
    </source>
</evidence>
<evidence type="ECO:0000256" key="1">
    <source>
        <dbReference type="ARBA" id="ARBA00007179"/>
    </source>
</evidence>
<protein>
    <submittedName>
        <fullName evidence="3">Uncharacterized protein</fullName>
    </submittedName>
</protein>
<dbReference type="SMART" id="SM01260">
    <property type="entry name" value="LANC_like"/>
    <property type="match status" value="1"/>
</dbReference>
<keyword evidence="4" id="KW-1185">Reference proteome</keyword>
<dbReference type="GO" id="GO:0005975">
    <property type="term" value="P:carbohydrate metabolic process"/>
    <property type="evidence" value="ECO:0007669"/>
    <property type="project" value="InterPro"/>
</dbReference>
<dbReference type="PRINTS" id="PR01950">
    <property type="entry name" value="LANCSUPER"/>
</dbReference>
<dbReference type="GO" id="GO:0005886">
    <property type="term" value="C:plasma membrane"/>
    <property type="evidence" value="ECO:0000318"/>
    <property type="project" value="GO_Central"/>
</dbReference>
<accession>A0A9R1W9X2</accession>
<proteinExistence type="inferred from homology"/>
<comment type="similarity">
    <text evidence="1">Belongs to the LanC-like protein family.</text>
</comment>
<dbReference type="AlphaFoldDB" id="A0A9R1W9X2"/>
<evidence type="ECO:0000256" key="2">
    <source>
        <dbReference type="PIRSR" id="PIRSR607822-1"/>
    </source>
</evidence>
<keyword evidence="2" id="KW-0479">Metal-binding</keyword>
<dbReference type="PRINTS" id="PR01951">
    <property type="entry name" value="LANCEUKARYTE"/>
</dbReference>
<evidence type="ECO:0000313" key="3">
    <source>
        <dbReference type="EMBL" id="KAJ0218670.1"/>
    </source>
</evidence>
<reference evidence="3 4" key="1">
    <citation type="journal article" date="2017" name="Nat. Commun.">
        <title>Genome assembly with in vitro proximity ligation data and whole-genome triplication in lettuce.</title>
        <authorList>
            <person name="Reyes-Chin-Wo S."/>
            <person name="Wang Z."/>
            <person name="Yang X."/>
            <person name="Kozik A."/>
            <person name="Arikit S."/>
            <person name="Song C."/>
            <person name="Xia L."/>
            <person name="Froenicke L."/>
            <person name="Lavelle D.O."/>
            <person name="Truco M.J."/>
            <person name="Xia R."/>
            <person name="Zhu S."/>
            <person name="Xu C."/>
            <person name="Xu H."/>
            <person name="Xu X."/>
            <person name="Cox K."/>
            <person name="Korf I."/>
            <person name="Meyers B.C."/>
            <person name="Michelmore R.W."/>
        </authorList>
    </citation>
    <scope>NUCLEOTIDE SEQUENCE [LARGE SCALE GENOMIC DNA]</scope>
    <source>
        <strain evidence="4">cv. Salinas</strain>
        <tissue evidence="3">Seedlings</tissue>
    </source>
</reference>
<dbReference type="InterPro" id="IPR012341">
    <property type="entry name" value="6hp_glycosidase-like_sf"/>
</dbReference>
<comment type="caution">
    <text evidence="3">The sequence shown here is derived from an EMBL/GenBank/DDBJ whole genome shotgun (WGS) entry which is preliminary data.</text>
</comment>
<name>A0A9R1W9X2_LACSA</name>
<dbReference type="Proteomes" id="UP000235145">
    <property type="component" value="Unassembled WGS sequence"/>
</dbReference>
<dbReference type="GO" id="GO:0031179">
    <property type="term" value="P:peptide modification"/>
    <property type="evidence" value="ECO:0007669"/>
    <property type="project" value="InterPro"/>
</dbReference>
<dbReference type="SUPFAM" id="SSF158745">
    <property type="entry name" value="LanC-like"/>
    <property type="match status" value="1"/>
</dbReference>
<dbReference type="PANTHER" id="PTHR12736:SF22">
    <property type="entry name" value="LANC-LIKE PROTEIN GCL2"/>
    <property type="match status" value="1"/>
</dbReference>
<feature type="binding site" evidence="2">
    <location>
        <position position="335"/>
    </location>
    <ligand>
        <name>Zn(2+)</name>
        <dbReference type="ChEBI" id="CHEBI:29105"/>
    </ligand>
</feature>
<feature type="binding site" evidence="2">
    <location>
        <position position="290"/>
    </location>
    <ligand>
        <name>Zn(2+)</name>
        <dbReference type="ChEBI" id="CHEBI:29105"/>
    </ligand>
</feature>
<dbReference type="PANTHER" id="PTHR12736">
    <property type="entry name" value="LANC-LIKE PROTEIN"/>
    <property type="match status" value="1"/>
</dbReference>
<dbReference type="EMBL" id="NBSK02000003">
    <property type="protein sequence ID" value="KAJ0218670.1"/>
    <property type="molecule type" value="Genomic_DNA"/>
</dbReference>
<dbReference type="InterPro" id="IPR007822">
    <property type="entry name" value="LANC-like"/>
</dbReference>
<dbReference type="CDD" id="cd04794">
    <property type="entry name" value="euk_LANCL"/>
    <property type="match status" value="1"/>
</dbReference>
<gene>
    <name evidence="3" type="ORF">LSAT_V11C300118080</name>
</gene>
<dbReference type="InterPro" id="IPR020464">
    <property type="entry name" value="LanC-like_prot_euk"/>
</dbReference>